<feature type="transmembrane region" description="Helical" evidence="1">
    <location>
        <begin position="78"/>
        <end position="99"/>
    </location>
</feature>
<keyword evidence="1" id="KW-0812">Transmembrane</keyword>
<evidence type="ECO:0000313" key="3">
    <source>
        <dbReference type="Proteomes" id="UP000575068"/>
    </source>
</evidence>
<protein>
    <submittedName>
        <fullName evidence="2">Uncharacterized protein</fullName>
    </submittedName>
</protein>
<keyword evidence="3" id="KW-1185">Reference proteome</keyword>
<organism evidence="2 3">
    <name type="scientific">Rhizorhapis suberifaciens</name>
    <name type="common">corky root of lettuce</name>
    <dbReference type="NCBI Taxonomy" id="13656"/>
    <lineage>
        <taxon>Bacteria</taxon>
        <taxon>Pseudomonadati</taxon>
        <taxon>Pseudomonadota</taxon>
        <taxon>Alphaproteobacteria</taxon>
        <taxon>Sphingomonadales</taxon>
        <taxon>Sphingomonadaceae</taxon>
        <taxon>Rhizorhapis</taxon>
    </lineage>
</organism>
<evidence type="ECO:0000256" key="1">
    <source>
        <dbReference type="SAM" id="Phobius"/>
    </source>
</evidence>
<evidence type="ECO:0000313" key="2">
    <source>
        <dbReference type="EMBL" id="MBB4640930.1"/>
    </source>
</evidence>
<gene>
    <name evidence="2" type="ORF">HNQ99_001234</name>
</gene>
<keyword evidence="1" id="KW-0472">Membrane</keyword>
<dbReference type="AlphaFoldDB" id="A0A840HTK5"/>
<dbReference type="Proteomes" id="UP000575068">
    <property type="component" value="Unassembled WGS sequence"/>
</dbReference>
<keyword evidence="1" id="KW-1133">Transmembrane helix</keyword>
<feature type="transmembrane region" description="Helical" evidence="1">
    <location>
        <begin position="31"/>
        <end position="48"/>
    </location>
</feature>
<proteinExistence type="predicted"/>
<name>A0A840HTK5_9SPHN</name>
<comment type="caution">
    <text evidence="2">The sequence shown here is derived from an EMBL/GenBank/DDBJ whole genome shotgun (WGS) entry which is preliminary data.</text>
</comment>
<reference evidence="2 3" key="1">
    <citation type="submission" date="2020-08" db="EMBL/GenBank/DDBJ databases">
        <title>Genomic Encyclopedia of Type Strains, Phase IV (KMG-IV): sequencing the most valuable type-strain genomes for metagenomic binning, comparative biology and taxonomic classification.</title>
        <authorList>
            <person name="Goeker M."/>
        </authorList>
    </citation>
    <scope>NUCLEOTIDE SEQUENCE [LARGE SCALE GENOMIC DNA]</scope>
    <source>
        <strain evidence="2 3">DSM 7465</strain>
    </source>
</reference>
<dbReference type="RefSeq" id="WP_246414643.1">
    <property type="nucleotide sequence ID" value="NZ_JACHOV010000004.1"/>
</dbReference>
<accession>A0A840HTK5</accession>
<dbReference type="EMBL" id="JACHOV010000004">
    <property type="protein sequence ID" value="MBB4640930.1"/>
    <property type="molecule type" value="Genomic_DNA"/>
</dbReference>
<sequence length="100" mass="10702">MSNNLAAALVLFAGLQILVISAVVANGATSLLYHLGIALLIAAIVPAARNMERRWEILPEGLSGDGRADRFRRDQLKLWGVALFLPLLWIPIGALPGFAA</sequence>